<dbReference type="SMART" id="SM00382">
    <property type="entry name" value="AAA"/>
    <property type="match status" value="1"/>
</dbReference>
<sequence>MLRLTTRRILRRSHSTLYKAIPNSRPLSTTPHLGPRWINDKPRARLSTQRRGGAPESSALEKKAELSADDAKSNDAASSSNAGATSGGNSGGNDNEDDNSSSNKSTSLTKNTPPSYFPRVLALPINRRPLFPGFYKAVVIKNPQVVSAIKEMMQRGQPYLGAFLHKDPDSESDVINSMDECEDVGVFAQITSAFPTRTSKSDDDKESGNNNNNNNNDQEESLTAVLYPHRRIRIDELYAPGVKPPKPRLPSVEDARDQLPQEVKEASPEEEKQLEEAHKERRKAEQSHPLQTAFLEPFNISLVDVTHLKIPPATKPHSQTTKALMSELINVFKDIAQLNPLFRDQIANFSVSQSASNIFEEPDKLADFAAAVSQGEISELQAVLEAENVEDRLGKALVVLKRELINAQLQSKISRDVESKIQKRQREFYLMEQLKGIKRELGLESDGKDKMLEKFKSKSSSLAIPEPVRKVIDEEISKLSTLEQASSEFAVTRNYLDWLTSIPWGQHSTENFSLPHATKVLDEDHYGLKDVKDRILEFLAVGKLRGSVEGKIICLVGPPGVGKTSIGKSVARALGRQFFRFSVGGLTDVAEIKGHRRTYVGAMPGKIVQALKKVQTENPLVLIDEIDKVGKGYNGDPSSALLEMLDPEQNNQFLDHYLDVPLDLSKVLFVSTANVLDTVPAPLLDRMEVIEVSGYVADEKAAIAERYLAPQAKESSGLKDADVTLSPEAIETLIRSYARESGVRNLKKHIEKIYRKAALGIVKDLGEESLPEDKAQDLEKTTTIPSETPKPNEVQATTSSSTTATEPTSSTSSSQQSLQKTSKNILSNFFSSSAEPAKVSAKSNNESKSQLEDNKTPEVSNNDQSRSKESTPEEGETTRVSSQPRKPLEIPSTVSLKITPDNLSDYVGPAIYQKDRLYSQLPPAGVSTGLGYLGNGSGAVMPIESRLYSGKGSLQLTGKLGEVIRESAQIALSFIKSNANQLGLDKDVFKDRDLHLHMPEGAIGKDGPSAGTAITTALVSLLTGLKVDPDLAMTGEITLVGQICAVGGLREKLLAAKRAGVKRVLIPQACKADVDANVPQSVKEGLDLVFVEEYNEVLKYAFGSSHHLAKHWEDNGLMVDRNVRHIHTSTPPPSTSNEIRAR</sequence>
<comment type="catalytic activity">
    <reaction evidence="9 10">
        <text>Hydrolysis of proteins in presence of ATP.</text>
        <dbReference type="EC" id="3.4.21.53"/>
    </reaction>
</comment>
<feature type="active site" evidence="10 11">
    <location>
        <position position="1052"/>
    </location>
</feature>
<dbReference type="PANTHER" id="PTHR43718">
    <property type="entry name" value="LON PROTEASE"/>
    <property type="match status" value="1"/>
</dbReference>
<feature type="region of interest" description="Disordered" evidence="12">
    <location>
        <begin position="833"/>
        <end position="891"/>
    </location>
</feature>
<dbReference type="FunFam" id="1.20.5.5270:FF:000001">
    <property type="entry name" value="Lon protease homolog, mitochondrial"/>
    <property type="match status" value="1"/>
</dbReference>
<dbReference type="EC" id="3.4.21.53" evidence="10"/>
<dbReference type="InterPro" id="IPR015947">
    <property type="entry name" value="PUA-like_sf"/>
</dbReference>
<dbReference type="Pfam" id="PF00004">
    <property type="entry name" value="AAA"/>
    <property type="match status" value="1"/>
</dbReference>
<dbReference type="InterPro" id="IPR046336">
    <property type="entry name" value="Lon_prtase_N_sf"/>
</dbReference>
<dbReference type="SUPFAM" id="SSF52540">
    <property type="entry name" value="P-loop containing nucleoside triphosphate hydrolases"/>
    <property type="match status" value="1"/>
</dbReference>
<dbReference type="InterPro" id="IPR027417">
    <property type="entry name" value="P-loop_NTPase"/>
</dbReference>
<dbReference type="InterPro" id="IPR003593">
    <property type="entry name" value="AAA+_ATPase"/>
</dbReference>
<feature type="region of interest" description="Disordered" evidence="12">
    <location>
        <begin position="21"/>
        <end position="117"/>
    </location>
</feature>
<evidence type="ECO:0000259" key="14">
    <source>
        <dbReference type="PROSITE" id="PS51787"/>
    </source>
</evidence>
<evidence type="ECO:0000313" key="16">
    <source>
        <dbReference type="Proteomes" id="UP000310685"/>
    </source>
</evidence>
<feature type="domain" description="Lon N-terminal" evidence="14">
    <location>
        <begin position="120"/>
        <end position="404"/>
    </location>
</feature>
<reference evidence="15 16" key="1">
    <citation type="submission" date="2019-03" db="EMBL/GenBank/DDBJ databases">
        <title>Sequencing 25 genomes of Wallemia mellicola.</title>
        <authorList>
            <person name="Gostincar C."/>
        </authorList>
    </citation>
    <scope>NUCLEOTIDE SEQUENCE [LARGE SCALE GENOMIC DNA]</scope>
    <source>
        <strain evidence="15 16">EXF-6152</strain>
    </source>
</reference>
<comment type="subunit">
    <text evidence="10">Homohexamer or homoheptamer. Organized in a ring with a central cavity.</text>
</comment>
<comment type="subcellular location">
    <subcellularLocation>
        <location evidence="1 10">Mitochondrion matrix</location>
    </subcellularLocation>
</comment>
<evidence type="ECO:0000256" key="11">
    <source>
        <dbReference type="PROSITE-ProRule" id="PRU01122"/>
    </source>
</evidence>
<dbReference type="Pfam" id="PF22667">
    <property type="entry name" value="Lon_lid"/>
    <property type="match status" value="1"/>
</dbReference>
<evidence type="ECO:0000256" key="10">
    <source>
        <dbReference type="HAMAP-Rule" id="MF_03120"/>
    </source>
</evidence>
<dbReference type="PRINTS" id="PR00830">
    <property type="entry name" value="ENDOLAPTASE"/>
</dbReference>
<evidence type="ECO:0000256" key="5">
    <source>
        <dbReference type="ARBA" id="ARBA00022825"/>
    </source>
</evidence>
<dbReference type="Proteomes" id="UP000310685">
    <property type="component" value="Unassembled WGS sequence"/>
</dbReference>
<feature type="domain" description="Lon proteolytic" evidence="13">
    <location>
        <begin position="921"/>
        <end position="1104"/>
    </location>
</feature>
<dbReference type="GO" id="GO:0003697">
    <property type="term" value="F:single-stranded DNA binding"/>
    <property type="evidence" value="ECO:0007669"/>
    <property type="project" value="TreeGrafter"/>
</dbReference>
<gene>
    <name evidence="10" type="primary">PIM1</name>
    <name evidence="15" type="ORF">E3Q22_00305</name>
</gene>
<dbReference type="SUPFAM" id="SSF88697">
    <property type="entry name" value="PUA domain-like"/>
    <property type="match status" value="1"/>
</dbReference>
<evidence type="ECO:0000259" key="13">
    <source>
        <dbReference type="PROSITE" id="PS51786"/>
    </source>
</evidence>
<dbReference type="EMBL" id="SPRC01000002">
    <property type="protein sequence ID" value="TIB82371.1"/>
    <property type="molecule type" value="Genomic_DNA"/>
</dbReference>
<dbReference type="Gene3D" id="1.20.58.1480">
    <property type="match status" value="1"/>
</dbReference>
<feature type="compositionally biased region" description="Low complexity" evidence="12">
    <location>
        <begin position="797"/>
        <end position="820"/>
    </location>
</feature>
<keyword evidence="2 10" id="KW-0645">Protease</keyword>
<feature type="region of interest" description="Disordered" evidence="12">
    <location>
        <begin position="259"/>
        <end position="287"/>
    </location>
</feature>
<dbReference type="GO" id="GO:0043565">
    <property type="term" value="F:sequence-specific DNA binding"/>
    <property type="evidence" value="ECO:0007669"/>
    <property type="project" value="UniProtKB-UniRule"/>
</dbReference>
<keyword evidence="8 10" id="KW-0496">Mitochondrion</keyword>
<evidence type="ECO:0000256" key="7">
    <source>
        <dbReference type="ARBA" id="ARBA00023125"/>
    </source>
</evidence>
<evidence type="ECO:0000313" key="15">
    <source>
        <dbReference type="EMBL" id="TIB82371.1"/>
    </source>
</evidence>
<evidence type="ECO:0000256" key="6">
    <source>
        <dbReference type="ARBA" id="ARBA00022840"/>
    </source>
</evidence>
<dbReference type="InterPro" id="IPR003111">
    <property type="entry name" value="Lon_prtase_N"/>
</dbReference>
<dbReference type="Pfam" id="PF05362">
    <property type="entry name" value="Lon_C"/>
    <property type="match status" value="1"/>
</dbReference>
<dbReference type="FunFam" id="3.40.50.300:FF:000021">
    <property type="entry name" value="Lon protease homolog"/>
    <property type="match status" value="1"/>
</dbReference>
<dbReference type="AlphaFoldDB" id="A0A4T0MGL3"/>
<dbReference type="Gene3D" id="3.30.230.10">
    <property type="match status" value="1"/>
</dbReference>
<dbReference type="GO" id="GO:0004252">
    <property type="term" value="F:serine-type endopeptidase activity"/>
    <property type="evidence" value="ECO:0007669"/>
    <property type="project" value="UniProtKB-UniRule"/>
</dbReference>
<evidence type="ECO:0000256" key="4">
    <source>
        <dbReference type="ARBA" id="ARBA00022801"/>
    </source>
</evidence>
<dbReference type="SMART" id="SM00464">
    <property type="entry name" value="LON"/>
    <property type="match status" value="1"/>
</dbReference>
<dbReference type="NCBIfam" id="TIGR00763">
    <property type="entry name" value="lon"/>
    <property type="match status" value="1"/>
</dbReference>
<dbReference type="GO" id="GO:0051131">
    <property type="term" value="P:chaperone-mediated protein complex assembly"/>
    <property type="evidence" value="ECO:0007669"/>
    <property type="project" value="UniProtKB-UniRule"/>
</dbReference>
<dbReference type="InterPro" id="IPR014721">
    <property type="entry name" value="Ribsml_uS5_D2-typ_fold_subgr"/>
</dbReference>
<organism evidence="15 16">
    <name type="scientific">Wallemia mellicola</name>
    <dbReference type="NCBI Taxonomy" id="1708541"/>
    <lineage>
        <taxon>Eukaryota</taxon>
        <taxon>Fungi</taxon>
        <taxon>Dikarya</taxon>
        <taxon>Basidiomycota</taxon>
        <taxon>Wallemiomycotina</taxon>
        <taxon>Wallemiomycetes</taxon>
        <taxon>Wallemiales</taxon>
        <taxon>Wallemiaceae</taxon>
        <taxon>Wallemia</taxon>
    </lineage>
</organism>
<feature type="active site" evidence="10 11">
    <location>
        <position position="1009"/>
    </location>
</feature>
<keyword evidence="7 10" id="KW-0238">DNA-binding</keyword>
<accession>A0A4T0MGL3</accession>
<feature type="binding site" evidence="10">
    <location>
        <begin position="557"/>
        <end position="564"/>
    </location>
    <ligand>
        <name>ATP</name>
        <dbReference type="ChEBI" id="CHEBI:30616"/>
    </ligand>
</feature>
<dbReference type="CDD" id="cd19500">
    <property type="entry name" value="RecA-like_Lon"/>
    <property type="match status" value="1"/>
</dbReference>
<dbReference type="Pfam" id="PF02190">
    <property type="entry name" value="LON_substr_bdg"/>
    <property type="match status" value="1"/>
</dbReference>
<feature type="region of interest" description="Disordered" evidence="12">
    <location>
        <begin position="772"/>
        <end position="820"/>
    </location>
</feature>
<dbReference type="FunFam" id="1.10.8.60:FF:000184">
    <property type="entry name" value="Lon protease homolog, mitochondrial"/>
    <property type="match status" value="1"/>
</dbReference>
<dbReference type="GO" id="GO:0006515">
    <property type="term" value="P:protein quality control for misfolded or incompletely synthesized proteins"/>
    <property type="evidence" value="ECO:0007669"/>
    <property type="project" value="UniProtKB-UniRule"/>
</dbReference>
<keyword evidence="3 10" id="KW-0547">Nucleotide-binding</keyword>
<dbReference type="HAMAP" id="MF_03120">
    <property type="entry name" value="lonm_euk"/>
    <property type="match status" value="1"/>
</dbReference>
<dbReference type="GO" id="GO:0005524">
    <property type="term" value="F:ATP binding"/>
    <property type="evidence" value="ECO:0007669"/>
    <property type="project" value="UniProtKB-UniRule"/>
</dbReference>
<dbReference type="GO" id="GO:0004176">
    <property type="term" value="F:ATP-dependent peptidase activity"/>
    <property type="evidence" value="ECO:0007669"/>
    <property type="project" value="UniProtKB-UniRule"/>
</dbReference>
<dbReference type="SUPFAM" id="SSF54211">
    <property type="entry name" value="Ribosomal protein S5 domain 2-like"/>
    <property type="match status" value="1"/>
</dbReference>
<feature type="region of interest" description="Disordered" evidence="12">
    <location>
        <begin position="195"/>
        <end position="221"/>
    </location>
</feature>
<dbReference type="PROSITE" id="PS51787">
    <property type="entry name" value="LON_N"/>
    <property type="match status" value="1"/>
</dbReference>
<feature type="compositionally biased region" description="Basic and acidic residues" evidence="12">
    <location>
        <begin position="259"/>
        <end position="286"/>
    </location>
</feature>
<dbReference type="GO" id="GO:0016887">
    <property type="term" value="F:ATP hydrolysis activity"/>
    <property type="evidence" value="ECO:0007669"/>
    <property type="project" value="UniProtKB-UniRule"/>
</dbReference>
<feature type="compositionally biased region" description="Low complexity" evidence="12">
    <location>
        <begin position="74"/>
        <end position="84"/>
    </location>
</feature>
<comment type="function">
    <text evidence="10">ATP-dependent serine protease that mediates the selective degradation of misfolded, unassembled or oxidatively damaged polypeptides as well as certain short-lived regulatory proteins in the mitochondrial matrix. May also have a chaperone function in the assembly of inner membrane protein complexes. Participates in the regulation of mitochondrial gene expression and in the maintenance of the integrity of the mitochondrial genome. Binds to mitochondrial DNA in a site-specific manner.</text>
</comment>
<feature type="compositionally biased region" description="Basic and acidic residues" evidence="12">
    <location>
        <begin position="59"/>
        <end position="73"/>
    </location>
</feature>
<proteinExistence type="inferred from homology"/>
<comment type="similarity">
    <text evidence="10 11">Belongs to the peptidase S16 family.</text>
</comment>
<evidence type="ECO:0000256" key="1">
    <source>
        <dbReference type="ARBA" id="ARBA00004305"/>
    </source>
</evidence>
<evidence type="ECO:0000256" key="8">
    <source>
        <dbReference type="ARBA" id="ARBA00023128"/>
    </source>
</evidence>
<comment type="caution">
    <text evidence="15">The sequence shown here is derived from an EMBL/GenBank/DDBJ whole genome shotgun (WGS) entry which is preliminary data.</text>
</comment>
<dbReference type="Gene3D" id="3.40.50.300">
    <property type="entry name" value="P-loop containing nucleotide triphosphate hydrolases"/>
    <property type="match status" value="1"/>
</dbReference>
<keyword evidence="5 10" id="KW-0720">Serine protease</keyword>
<dbReference type="GO" id="GO:0034599">
    <property type="term" value="P:cellular response to oxidative stress"/>
    <property type="evidence" value="ECO:0007669"/>
    <property type="project" value="UniProtKB-UniRule"/>
</dbReference>
<dbReference type="InterPro" id="IPR027065">
    <property type="entry name" value="Lon_Prtase"/>
</dbReference>
<dbReference type="PROSITE" id="PS51786">
    <property type="entry name" value="LON_PROTEOLYTIC"/>
    <property type="match status" value="1"/>
</dbReference>
<protein>
    <recommendedName>
        <fullName evidence="10">Lon protease homolog, mitochondrial</fullName>
        <ecNumber evidence="10">3.4.21.53</ecNumber>
    </recommendedName>
</protein>
<dbReference type="InterPro" id="IPR004815">
    <property type="entry name" value="Lon_bac/euk-typ"/>
</dbReference>
<evidence type="ECO:0000256" key="3">
    <source>
        <dbReference type="ARBA" id="ARBA00022741"/>
    </source>
</evidence>
<dbReference type="Gene3D" id="1.20.5.5270">
    <property type="match status" value="1"/>
</dbReference>
<keyword evidence="6 10" id="KW-0067">ATP-binding</keyword>
<dbReference type="Gene3D" id="2.30.130.40">
    <property type="entry name" value="LON domain-like"/>
    <property type="match status" value="1"/>
</dbReference>
<dbReference type="GO" id="GO:0007005">
    <property type="term" value="P:mitochondrion organization"/>
    <property type="evidence" value="ECO:0007669"/>
    <property type="project" value="TreeGrafter"/>
</dbReference>
<keyword evidence="4 10" id="KW-0378">Hydrolase</keyword>
<dbReference type="InterPro" id="IPR020568">
    <property type="entry name" value="Ribosomal_Su5_D2-typ_SF"/>
</dbReference>
<evidence type="ECO:0000256" key="2">
    <source>
        <dbReference type="ARBA" id="ARBA00022670"/>
    </source>
</evidence>
<evidence type="ECO:0000256" key="12">
    <source>
        <dbReference type="SAM" id="MobiDB-lite"/>
    </source>
</evidence>
<dbReference type="GO" id="GO:0070407">
    <property type="term" value="P:oxidation-dependent protein catabolic process"/>
    <property type="evidence" value="ECO:0007669"/>
    <property type="project" value="UniProtKB-UniRule"/>
</dbReference>
<dbReference type="GO" id="GO:0005759">
    <property type="term" value="C:mitochondrial matrix"/>
    <property type="evidence" value="ECO:0007669"/>
    <property type="project" value="UniProtKB-SubCell"/>
</dbReference>
<dbReference type="InterPro" id="IPR008269">
    <property type="entry name" value="Lon_proteolytic"/>
</dbReference>
<dbReference type="InterPro" id="IPR054594">
    <property type="entry name" value="Lon_lid"/>
</dbReference>
<dbReference type="FunFam" id="1.20.58.1480:FF:000003">
    <property type="entry name" value="Lon protease homolog, mitochondrial"/>
    <property type="match status" value="1"/>
</dbReference>
<dbReference type="InterPro" id="IPR003959">
    <property type="entry name" value="ATPase_AAA_core"/>
</dbReference>
<dbReference type="Gene3D" id="1.10.8.60">
    <property type="match status" value="1"/>
</dbReference>
<dbReference type="InterPro" id="IPR027503">
    <property type="entry name" value="Lonm_euk"/>
</dbReference>
<name>A0A4T0MGL3_9BASI</name>
<evidence type="ECO:0000256" key="9">
    <source>
        <dbReference type="ARBA" id="ARBA00050665"/>
    </source>
</evidence>
<dbReference type="PANTHER" id="PTHR43718:SF2">
    <property type="entry name" value="LON PROTEASE HOMOLOG, MITOCHONDRIAL"/>
    <property type="match status" value="1"/>
</dbReference>